<dbReference type="Pfam" id="PF14341">
    <property type="entry name" value="PilX_N"/>
    <property type="match status" value="1"/>
</dbReference>
<evidence type="ECO:0000256" key="1">
    <source>
        <dbReference type="SAM" id="Phobius"/>
    </source>
</evidence>
<name>A0A8B6X7A5_9BURK</name>
<reference evidence="4" key="2">
    <citation type="submission" date="2025-08" db="UniProtKB">
        <authorList>
            <consortium name="RefSeq"/>
        </authorList>
    </citation>
    <scope>IDENTIFICATION</scope>
</reference>
<dbReference type="InterPro" id="IPR025746">
    <property type="entry name" value="PilX_N_dom"/>
</dbReference>
<keyword evidence="1" id="KW-0472">Membrane</keyword>
<proteinExistence type="predicted"/>
<keyword evidence="1" id="KW-0812">Transmembrane</keyword>
<reference evidence="4" key="1">
    <citation type="journal article" date="2007" name="Proc. Natl. Acad. Sci.">
        <title>3D structure/function analysis of PilX reveals how minor pilins can modulate the virulence properties of type IV pili.</title>
        <authorList>
            <person name="Helaine S."/>
            <person name="Dyer D.H."/>
            <person name="Nassif X."/>
            <person name="Pelicic V."/>
            <person name="Forest K.T."/>
        </authorList>
    </citation>
    <scope>NUCLEOTIDE SEQUENCE</scope>
</reference>
<feature type="transmembrane region" description="Helical" evidence="1">
    <location>
        <begin position="26"/>
        <end position="44"/>
    </location>
</feature>
<feature type="domain" description="Type 4 fimbrial biogenesis protein PilX N-terminal" evidence="2">
    <location>
        <begin position="25"/>
        <end position="75"/>
    </location>
</feature>
<keyword evidence="3" id="KW-1185">Reference proteome</keyword>
<evidence type="ECO:0000313" key="4">
    <source>
        <dbReference type="RefSeq" id="WP_034411035.1"/>
    </source>
</evidence>
<accession>A0A8B6X7A5</accession>
<evidence type="ECO:0000313" key="3">
    <source>
        <dbReference type="Proteomes" id="UP000675920"/>
    </source>
</evidence>
<sequence>MDRPRRCSEARPARSRGPVAARGQRGIVLIIALVFLVVLTTLALNEMRRTSLQQGVATSERDHLLAQQYAELALRDAERDLLGLNAQNAVCLPTTTGCREALDSRTGVDGQPFASAASRFTSQCINGQCADVPAPGGNPADPTWIARTNCVTYGRYTGALIETAEGLAPIRAPCYALEWMPANAGGRQAIPVIRITAWGWGRDRNATPVVVQEVFNRGPY</sequence>
<dbReference type="Proteomes" id="UP000675920">
    <property type="component" value="Unplaced"/>
</dbReference>
<keyword evidence="1" id="KW-1133">Transmembrane helix</keyword>
<evidence type="ECO:0000259" key="2">
    <source>
        <dbReference type="Pfam" id="PF14341"/>
    </source>
</evidence>
<organism evidence="3 4">
    <name type="scientific">Derxia gummosa DSM 723</name>
    <dbReference type="NCBI Taxonomy" id="1121388"/>
    <lineage>
        <taxon>Bacteria</taxon>
        <taxon>Pseudomonadati</taxon>
        <taxon>Pseudomonadota</taxon>
        <taxon>Betaproteobacteria</taxon>
        <taxon>Burkholderiales</taxon>
        <taxon>Alcaligenaceae</taxon>
        <taxon>Derxia</taxon>
    </lineage>
</organism>
<protein>
    <submittedName>
        <fullName evidence="4">Pilus assembly PilX family protein</fullName>
    </submittedName>
</protein>
<dbReference type="AlphaFoldDB" id="A0A8B6X7A5"/>
<dbReference type="RefSeq" id="WP_034411035.1">
    <property type="nucleotide sequence ID" value="NZ_AXWS01000008.1"/>
</dbReference>